<dbReference type="InterPro" id="IPR008964">
    <property type="entry name" value="Invasin/intimin_cell_adhesion"/>
</dbReference>
<protein>
    <submittedName>
        <fullName evidence="1">Uncharacterized protein</fullName>
    </submittedName>
</protein>
<dbReference type="SUPFAM" id="SSF49373">
    <property type="entry name" value="Invasin/intimin cell-adhesion fragments"/>
    <property type="match status" value="2"/>
</dbReference>
<dbReference type="Gene3D" id="2.60.40.10">
    <property type="entry name" value="Immunoglobulins"/>
    <property type="match status" value="2"/>
</dbReference>
<sequence length="1112" mass="120194">MRNVILTKSKNILSFELKSLNDHSALPANDYVELAVSYEDSHRNPLFKKRLMWRIIEGNALLHQPTTLTDSQGLGTNRIRVPLDSSDRNTTIRLAVWAQQEPDDKLEFACLFGESEPAPPVASGAVFQTVFPRNDISGRTGVTSENPTKFSFLYCDGYGFINLDRTIYYTTKPGMADQYTDVYNDYLYVSVRFPMGAIPGGTISLLAQDKSNGLEYNSQYEVGNAASTLGQVNNFWPPNGSLLQPGRKYPIRALCMNSNGSFCSNQSIQWSLTGGSTNGTISPAISMTDAYGIAVSKIECDYVSLGESGDVDLCASVVGSLNDEYFVFDFPSFKIGGDRFVSVSPDTSVSFNAGLPFRFAIVLQDENGSPRAGYNIDWSASGRPTAQCYFDPPVSQTNSNGIASSILTSKDIPQGTVQDIVVTVTPPQGAPYIATYQLVANVVKQIAPADQGPYPIGKPLDVEVMLQDPSGKKIAGRSLVVTPNPLLTISDPNPKTDSNGTAKFQVTASAKVNTLLQVSEYADSVPTSISLSFGTTGIVISPTTSDSMRYDQWVSVSASYNDAAGNPVNGASLSWNCTNGVEVETPSTTTVNGISTNRIRYQTVSGFPQPPITTIMTVTASDGTAGEQTWTFTKSGLKNKLQLISPPNESQLTTDTPTLVTLRLTNQFDNPLANYSMVWDAPSDEAVILHYDSLTDSDGIATAIVKGTIPGLVHFTALAPNALGICSFDYDYEEEKLPDCSILLETTFAHNPPSGQTVDPTDNSQIITFVFRLLSNNAPQQNQSILWYFSPRTPDLCFFDGDNNPISADSHGNITTITNADGLSTFKIGSKTRYMGSVSAAPGNNPSAGALQYSIVIATFNSGLIEQSLEPAIYNPNPIAIPDQFSISDAGFVLRIDELQSNTMGQTVVFWTSSGAPGVSPQENILTCSTSQAENGITVPYSYLCPDPTRAGYNSIAYMIVQQSTSTSFLARAITPAVTGSQMPNHPDYNNTDRPLPSPYLSNHANVVNGNNIVNGLKVYIPYSSTWNIGSTINLSLYLNGQDDSGNVFGKTIPLSQTITKDNLNSQKDVIIIAPQDQLSGYNDGTLEADYYIETIWSQILENVTLNTANWH</sequence>
<keyword evidence="2" id="KW-1185">Reference proteome</keyword>
<dbReference type="RefSeq" id="WP_011983133.1">
    <property type="nucleotide sequence ID" value="NC_009672.1"/>
</dbReference>
<dbReference type="InterPro" id="IPR013783">
    <property type="entry name" value="Ig-like_fold"/>
</dbReference>
<name>A6X8H4_BRUA4</name>
<organism evidence="1 2">
    <name type="scientific">Brucella anthropi (strain ATCC 49188 / DSM 6882 / CCUG 24695 / JCM 21032 / LMG 3331 / NBRC 15819 / NCTC 12168 / Alc 37)</name>
    <name type="common">Ochrobactrum anthropi</name>
    <dbReference type="NCBI Taxonomy" id="439375"/>
    <lineage>
        <taxon>Bacteria</taxon>
        <taxon>Pseudomonadati</taxon>
        <taxon>Pseudomonadota</taxon>
        <taxon>Alphaproteobacteria</taxon>
        <taxon>Hyphomicrobiales</taxon>
        <taxon>Brucellaceae</taxon>
        <taxon>Brucella/Ochrobactrum group</taxon>
        <taxon>Brucella</taxon>
    </lineage>
</organism>
<accession>A6X8H4</accession>
<keyword evidence="1" id="KW-0614">Plasmid</keyword>
<dbReference type="HOGENOM" id="CLU_281562_0_0_5"/>
<evidence type="ECO:0000313" key="1">
    <source>
        <dbReference type="EMBL" id="ABS17528.1"/>
    </source>
</evidence>
<evidence type="ECO:0000313" key="2">
    <source>
        <dbReference type="Proteomes" id="UP000002301"/>
    </source>
</evidence>
<dbReference type="EMBL" id="CP000763">
    <property type="protein sequence ID" value="ABS17528.1"/>
    <property type="molecule type" value="Genomic_DNA"/>
</dbReference>
<dbReference type="KEGG" id="oan:Oant_4857"/>
<geneLocation type="plasmid" evidence="1 2">
    <name>pOANT04</name>
</geneLocation>
<proteinExistence type="predicted"/>
<dbReference type="PATRIC" id="fig|439375.7.peg.5020"/>
<dbReference type="AlphaFoldDB" id="A6X8H4"/>
<gene>
    <name evidence="1" type="ordered locus">Oant_4857</name>
</gene>
<reference evidence="1 2" key="1">
    <citation type="journal article" date="2011" name="J. Bacteriol.">
        <title>Genome of Ochrobactrum anthropi ATCC 49188 T, a versatile opportunistic pathogen and symbiont of several eukaryotic hosts.</title>
        <authorList>
            <person name="Chain P.S."/>
            <person name="Lang D.M."/>
            <person name="Comerci D.J."/>
            <person name="Malfatti S.A."/>
            <person name="Vergez L.M."/>
            <person name="Shin M."/>
            <person name="Ugalde R.A."/>
            <person name="Garcia E."/>
            <person name="Tolmasky M.E."/>
        </authorList>
    </citation>
    <scope>NUCLEOTIDE SEQUENCE [LARGE SCALE GENOMIC DNA]</scope>
    <source>
        <strain evidence="2">ATCC 49188 / DSM 6882 / CCUG 24695 / JCM 21032 / LMG 3331 / NBRC 15819 / NCTC 12168 / Alc 37</strain>
    </source>
</reference>
<dbReference type="Proteomes" id="UP000002301">
    <property type="component" value="Plasmid pOANT04"/>
</dbReference>